<reference evidence="3" key="1">
    <citation type="submission" date="2019-06" db="EMBL/GenBank/DDBJ databases">
        <authorList>
            <person name="Broberg M."/>
        </authorList>
    </citation>
    <scope>NUCLEOTIDE SEQUENCE [LARGE SCALE GENOMIC DNA]</scope>
</reference>
<dbReference type="AlphaFoldDB" id="A0A9N9ZCP5"/>
<evidence type="ECO:0000313" key="3">
    <source>
        <dbReference type="Proteomes" id="UP000775872"/>
    </source>
</evidence>
<feature type="region of interest" description="Disordered" evidence="1">
    <location>
        <begin position="146"/>
        <end position="173"/>
    </location>
</feature>
<comment type="caution">
    <text evidence="2">The sequence shown here is derived from an EMBL/GenBank/DDBJ whole genome shotgun (WGS) entry which is preliminary data.</text>
</comment>
<keyword evidence="3" id="KW-1185">Reference proteome</keyword>
<accession>A0A9N9ZCP5</accession>
<evidence type="ECO:0000256" key="1">
    <source>
        <dbReference type="SAM" id="MobiDB-lite"/>
    </source>
</evidence>
<dbReference type="EMBL" id="CABFOC020000045">
    <property type="protein sequence ID" value="CAH0053194.1"/>
    <property type="molecule type" value="Genomic_DNA"/>
</dbReference>
<sequence>MDGRFENAPERTMEFYNDDVDQQASSSLADQHLPQHIPVDSGNARRRRDSSLPNWTRKRHRTNLQTHLHIEKLAYSLGRQTLETNSSGPPVQSLVPLSTLILQDGDLGGVASHSAAIIDSRPGTPTQPSAAIRWTCHPNTHLGIASDHAVPSLGQTPSCQPGSQNESASQPSSAQILNPVMEVDDSPIEVDDKLVDPDEGYFDKAQKEIDEALSVLSSHRKSGRLPYRSSQEAALSCLHAIRNIPRMRRRKHKVDKRKHRALSESSHTARQSTTSDVAGPSTVAMSSDTRDILMRIGRDYHASRLSAEEEHPGRTTY</sequence>
<feature type="region of interest" description="Disordered" evidence="1">
    <location>
        <begin position="249"/>
        <end position="286"/>
    </location>
</feature>
<feature type="region of interest" description="Disordered" evidence="1">
    <location>
        <begin position="19"/>
        <end position="57"/>
    </location>
</feature>
<organism evidence="2 3">
    <name type="scientific">Clonostachys solani</name>
    <dbReference type="NCBI Taxonomy" id="160281"/>
    <lineage>
        <taxon>Eukaryota</taxon>
        <taxon>Fungi</taxon>
        <taxon>Dikarya</taxon>
        <taxon>Ascomycota</taxon>
        <taxon>Pezizomycotina</taxon>
        <taxon>Sordariomycetes</taxon>
        <taxon>Hypocreomycetidae</taxon>
        <taxon>Hypocreales</taxon>
        <taxon>Bionectriaceae</taxon>
        <taxon>Clonostachys</taxon>
    </lineage>
</organism>
<evidence type="ECO:0000313" key="2">
    <source>
        <dbReference type="EMBL" id="CAH0053194.1"/>
    </source>
</evidence>
<feature type="compositionally biased region" description="Polar residues" evidence="1">
    <location>
        <begin position="153"/>
        <end position="173"/>
    </location>
</feature>
<dbReference type="OrthoDB" id="5130902at2759"/>
<feature type="compositionally biased region" description="Polar residues" evidence="1">
    <location>
        <begin position="263"/>
        <end position="276"/>
    </location>
</feature>
<proteinExistence type="predicted"/>
<gene>
    <name evidence="2" type="ORF">CSOL1703_00005065</name>
</gene>
<dbReference type="Proteomes" id="UP000775872">
    <property type="component" value="Unassembled WGS sequence"/>
</dbReference>
<feature type="compositionally biased region" description="Basic residues" evidence="1">
    <location>
        <begin position="249"/>
        <end position="260"/>
    </location>
</feature>
<reference evidence="2 3" key="2">
    <citation type="submission" date="2021-10" db="EMBL/GenBank/DDBJ databases">
        <authorList>
            <person name="Piombo E."/>
        </authorList>
    </citation>
    <scope>NUCLEOTIDE SEQUENCE [LARGE SCALE GENOMIC DNA]</scope>
</reference>
<protein>
    <submittedName>
        <fullName evidence="2">Uncharacterized protein</fullName>
    </submittedName>
</protein>
<name>A0A9N9ZCP5_9HYPO</name>